<feature type="compositionally biased region" description="Low complexity" evidence="12">
    <location>
        <begin position="25"/>
        <end position="46"/>
    </location>
</feature>
<keyword evidence="5" id="KW-0479">Metal-binding</keyword>
<dbReference type="Proteomes" id="UP000005207">
    <property type="component" value="Linkage group LG17"/>
</dbReference>
<dbReference type="PANTHER" id="PTHR13454">
    <property type="entry name" value="PROTEIN MCM10 HOMOLOG"/>
    <property type="match status" value="1"/>
</dbReference>
<dbReference type="GO" id="GO:0003697">
    <property type="term" value="F:single-stranded DNA binding"/>
    <property type="evidence" value="ECO:0007669"/>
    <property type="project" value="InterPro"/>
</dbReference>
<evidence type="ECO:0000256" key="4">
    <source>
        <dbReference type="ARBA" id="ARBA00022705"/>
    </source>
</evidence>
<dbReference type="GO" id="GO:0006270">
    <property type="term" value="P:DNA replication initiation"/>
    <property type="evidence" value="ECO:0007669"/>
    <property type="project" value="InterPro"/>
</dbReference>
<dbReference type="AlphaFoldDB" id="A0A669CHK5"/>
<dbReference type="SMART" id="SM01280">
    <property type="entry name" value="Mcm10"/>
    <property type="match status" value="1"/>
</dbReference>
<dbReference type="GO" id="GO:0003688">
    <property type="term" value="F:DNA replication origin binding"/>
    <property type="evidence" value="ECO:0007669"/>
    <property type="project" value="TreeGrafter"/>
</dbReference>
<dbReference type="InterPro" id="IPR012340">
    <property type="entry name" value="NA-bd_OB-fold"/>
</dbReference>
<evidence type="ECO:0000256" key="2">
    <source>
        <dbReference type="ARBA" id="ARBA00009679"/>
    </source>
</evidence>
<dbReference type="Pfam" id="PF24863">
    <property type="entry name" value="zf-CCCH_Mcm10"/>
    <property type="match status" value="1"/>
</dbReference>
<dbReference type="Pfam" id="PF22379">
    <property type="entry name" value="OB_MCM10"/>
    <property type="match status" value="1"/>
</dbReference>
<keyword evidence="13" id="KW-1133">Transmembrane helix</keyword>
<name>A0A669CHK5_ORENI</name>
<keyword evidence="6" id="KW-0227">DNA damage</keyword>
<reference evidence="15" key="2">
    <citation type="submission" date="2025-08" db="UniProtKB">
        <authorList>
            <consortium name="Ensembl"/>
        </authorList>
    </citation>
    <scope>IDENTIFICATION</scope>
</reference>
<evidence type="ECO:0000256" key="7">
    <source>
        <dbReference type="ARBA" id="ARBA00022771"/>
    </source>
</evidence>
<keyword evidence="8" id="KW-0862">Zinc</keyword>
<keyword evidence="9" id="KW-0175">Coiled coil</keyword>
<evidence type="ECO:0000256" key="5">
    <source>
        <dbReference type="ARBA" id="ARBA00022723"/>
    </source>
</evidence>
<keyword evidence="7" id="KW-0863">Zinc-finger</keyword>
<dbReference type="InterPro" id="IPR015408">
    <property type="entry name" value="Znf_Mcm10/DnaG"/>
</dbReference>
<evidence type="ECO:0000256" key="12">
    <source>
        <dbReference type="SAM" id="MobiDB-lite"/>
    </source>
</evidence>
<evidence type="ECO:0000256" key="1">
    <source>
        <dbReference type="ARBA" id="ARBA00004123"/>
    </source>
</evidence>
<feature type="domain" description="Replication factor Mcm10 C-terminal" evidence="14">
    <location>
        <begin position="385"/>
        <end position="729"/>
    </location>
</feature>
<dbReference type="Pfam" id="PF09332">
    <property type="entry name" value="Mcm10"/>
    <property type="match status" value="1"/>
</dbReference>
<evidence type="ECO:0000256" key="9">
    <source>
        <dbReference type="ARBA" id="ARBA00023054"/>
    </source>
</evidence>
<comment type="similarity">
    <text evidence="2">Belongs to the MCM10 family.</text>
</comment>
<dbReference type="GO" id="GO:0008270">
    <property type="term" value="F:zinc ion binding"/>
    <property type="evidence" value="ECO:0007669"/>
    <property type="project" value="UniProtKB-KW"/>
</dbReference>
<protein>
    <recommendedName>
        <fullName evidence="3">Protein MCM10 homolog</fullName>
    </recommendedName>
</protein>
<keyword evidence="4" id="KW-0235">DNA replication</keyword>
<feature type="region of interest" description="Disordered" evidence="12">
    <location>
        <begin position="1"/>
        <end position="73"/>
    </location>
</feature>
<evidence type="ECO:0000256" key="13">
    <source>
        <dbReference type="SAM" id="Phobius"/>
    </source>
</evidence>
<keyword evidence="13" id="KW-0812">Transmembrane</keyword>
<keyword evidence="11" id="KW-0539">Nucleus</keyword>
<keyword evidence="10" id="KW-0238">DNA-binding</keyword>
<feature type="transmembrane region" description="Helical" evidence="13">
    <location>
        <begin position="84"/>
        <end position="102"/>
    </location>
</feature>
<dbReference type="Gene3D" id="2.40.50.140">
    <property type="entry name" value="Nucleic acid-binding proteins"/>
    <property type="match status" value="1"/>
</dbReference>
<dbReference type="Pfam" id="PF09329">
    <property type="entry name" value="zf-primase"/>
    <property type="match status" value="1"/>
</dbReference>
<dbReference type="InterPro" id="IPR040184">
    <property type="entry name" value="Mcm10"/>
</dbReference>
<feature type="compositionally biased region" description="Polar residues" evidence="12">
    <location>
        <begin position="57"/>
        <end position="70"/>
    </location>
</feature>
<feature type="region of interest" description="Disordered" evidence="12">
    <location>
        <begin position="398"/>
        <end position="512"/>
    </location>
</feature>
<sequence>MFSSSEELRQMKEQMERLQQQLEASQKVSVPSASSSKTSGKNSPSVTPVRPKPAPTRQPSQARPATNAQKTPAGKENIVSRIRFFFVLFFPIPVFLSLWLGSVCLLRKPRVSSSEMDRKMADRRLIRLSQLPERMARETLEDRDWVTFAVLVNKATPQSNSSGKTFSIWKLNDLHNLEVFVSLFLFGEVHKEHWKTETGTVVGLLNPNPMKQKEGYDGVSLTVDHPQKVLLMGEAQDYGTCKGVKRNGEPCSQIVNMYECPYCQYHVKAQYKKMSSKRAELQSSFSGRAPSKVMGKGKAGGLRERICQDGFYYGGVSSAACAASLTTSKPNKPTQKTLDKLFVRGEINEQRQKGIPYFNCFCLCVFVAMQSGEVAGCSDEFKSLMSVPTPGALQLKKHLTQGSQSVSKETSGAPLQSISASDLLKQQKRKQRELLESRRKRVEEVQKRSLENSGGATGQHCLMSPKAASEVPTASQSPAAPHTPTLGRGFSKGDDILFFDTSPPPAPSPSTLSLSAAKLSALKKLRAKGTGLVKEDPNAVKRKRSDSSEINARVERNRTSPTSANEDEEPAQKKKQEQLNYVQSEEFQKILNAKSRHGVILQAAEYQLQERYFNVLVKKEQMEEKMRNIREMKCRAVTCKKCSYTYFKPADRCVEENHDLRWHEAMKRFFKCPCGQRAIALDRLPHKHCSNCGLFKWERDGMLKEKTGPKLGGELLLPRGEEHAKFLNSMK</sequence>
<reference evidence="16" key="1">
    <citation type="submission" date="2012-01" db="EMBL/GenBank/DDBJ databases">
        <title>The Genome Sequence of Oreochromis niloticus (Nile Tilapia).</title>
        <authorList>
            <consortium name="Broad Institute Genome Assembly Team"/>
            <consortium name="Broad Institute Sequencing Platform"/>
            <person name="Di Palma F."/>
            <person name="Johnson J."/>
            <person name="Lander E.S."/>
            <person name="Lindblad-Toh K."/>
        </authorList>
    </citation>
    <scope>NUCLEOTIDE SEQUENCE [LARGE SCALE GENOMIC DNA]</scope>
</reference>
<accession>A0A669CHK5</accession>
<evidence type="ECO:0000256" key="8">
    <source>
        <dbReference type="ARBA" id="ARBA00022833"/>
    </source>
</evidence>
<dbReference type="InterPro" id="IPR055065">
    <property type="entry name" value="OB_MCM10"/>
</dbReference>
<evidence type="ECO:0000256" key="3">
    <source>
        <dbReference type="ARBA" id="ARBA00017770"/>
    </source>
</evidence>
<evidence type="ECO:0000313" key="16">
    <source>
        <dbReference type="Proteomes" id="UP000005207"/>
    </source>
</evidence>
<feature type="compositionally biased region" description="Polar residues" evidence="12">
    <location>
        <begin position="400"/>
        <end position="420"/>
    </location>
</feature>
<organism evidence="15 16">
    <name type="scientific">Oreochromis niloticus</name>
    <name type="common">Nile tilapia</name>
    <name type="synonym">Tilapia nilotica</name>
    <dbReference type="NCBI Taxonomy" id="8128"/>
    <lineage>
        <taxon>Eukaryota</taxon>
        <taxon>Metazoa</taxon>
        <taxon>Chordata</taxon>
        <taxon>Craniata</taxon>
        <taxon>Vertebrata</taxon>
        <taxon>Euteleostomi</taxon>
        <taxon>Actinopterygii</taxon>
        <taxon>Neopterygii</taxon>
        <taxon>Teleostei</taxon>
        <taxon>Neoteleostei</taxon>
        <taxon>Acanthomorphata</taxon>
        <taxon>Ovalentaria</taxon>
        <taxon>Cichlomorphae</taxon>
        <taxon>Cichliformes</taxon>
        <taxon>Cichlidae</taxon>
        <taxon>African cichlids</taxon>
        <taxon>Pseudocrenilabrinae</taxon>
        <taxon>Oreochromini</taxon>
        <taxon>Oreochromis</taxon>
    </lineage>
</organism>
<keyword evidence="13" id="KW-0472">Membrane</keyword>
<gene>
    <name evidence="15" type="primary">MCM10</name>
    <name evidence="15" type="synonym">mcm10</name>
</gene>
<dbReference type="InterPro" id="IPR056791">
    <property type="entry name" value="Znf_Mcm10_C"/>
</dbReference>
<dbReference type="PANTHER" id="PTHR13454:SF11">
    <property type="entry name" value="PROTEIN MCM10 HOMOLOG"/>
    <property type="match status" value="1"/>
</dbReference>
<dbReference type="GO" id="GO:0006974">
    <property type="term" value="P:DNA damage response"/>
    <property type="evidence" value="ECO:0007669"/>
    <property type="project" value="UniProtKB-KW"/>
</dbReference>
<evidence type="ECO:0000313" key="15">
    <source>
        <dbReference type="Ensembl" id="ENSONIP00000046002.1"/>
    </source>
</evidence>
<dbReference type="Ensembl" id="ENSONIT00000038010.1">
    <property type="protein sequence ID" value="ENSONIP00000046002.1"/>
    <property type="gene ID" value="ENSONIG00000011811.2"/>
</dbReference>
<comment type="subcellular location">
    <subcellularLocation>
        <location evidence="1">Nucleus</location>
    </subcellularLocation>
</comment>
<feature type="region of interest" description="Disordered" evidence="12">
    <location>
        <begin position="530"/>
        <end position="577"/>
    </location>
</feature>
<evidence type="ECO:0000259" key="14">
    <source>
        <dbReference type="SMART" id="SM01280"/>
    </source>
</evidence>
<feature type="compositionally biased region" description="Basic and acidic residues" evidence="12">
    <location>
        <begin position="432"/>
        <end position="450"/>
    </location>
</feature>
<feature type="compositionally biased region" description="Basic and acidic residues" evidence="12">
    <location>
        <begin position="1"/>
        <end position="16"/>
    </location>
</feature>
<dbReference type="GeneTree" id="ENSGT00390000007134"/>
<evidence type="ECO:0000256" key="10">
    <source>
        <dbReference type="ARBA" id="ARBA00023125"/>
    </source>
</evidence>
<evidence type="ECO:0000256" key="11">
    <source>
        <dbReference type="ARBA" id="ARBA00023242"/>
    </source>
</evidence>
<keyword evidence="16" id="KW-1185">Reference proteome</keyword>
<dbReference type="InterPro" id="IPR015411">
    <property type="entry name" value="Rep_factor_Mcm10_C"/>
</dbReference>
<dbReference type="FunFam" id="2.40.50.140:FF:000167">
    <property type="entry name" value="Minichromosome maintenance 10 replication initiation factor"/>
    <property type="match status" value="1"/>
</dbReference>
<proteinExistence type="inferred from homology"/>
<reference evidence="15" key="3">
    <citation type="submission" date="2025-09" db="UniProtKB">
        <authorList>
            <consortium name="Ensembl"/>
        </authorList>
    </citation>
    <scope>IDENTIFICATION</scope>
</reference>
<evidence type="ECO:0000256" key="6">
    <source>
        <dbReference type="ARBA" id="ARBA00022763"/>
    </source>
</evidence>
<dbReference type="GO" id="GO:0043596">
    <property type="term" value="C:nuclear replication fork"/>
    <property type="evidence" value="ECO:0007669"/>
    <property type="project" value="TreeGrafter"/>
</dbReference>